<keyword evidence="3" id="KW-1185">Reference proteome</keyword>
<gene>
    <name evidence="2" type="ordered locus">trd_1655</name>
</gene>
<dbReference type="Proteomes" id="UP000000447">
    <property type="component" value="Chromosome"/>
</dbReference>
<keyword evidence="1" id="KW-0732">Signal</keyword>
<evidence type="ECO:0000313" key="2">
    <source>
        <dbReference type="EMBL" id="ACM05812.1"/>
    </source>
</evidence>
<feature type="chain" id="PRO_5002885976" evidence="1">
    <location>
        <begin position="24"/>
        <end position="781"/>
    </location>
</feature>
<dbReference type="EMBL" id="CP001275">
    <property type="protein sequence ID" value="ACM05812.1"/>
    <property type="molecule type" value="Genomic_DNA"/>
</dbReference>
<sequence length="781" mass="82034">MRIVRLFVSVLLLCALVVPPIAAQESAPDSPPVLLFPFVPNGEHYGDTGPWYGTLVLQNPESVPLTVELRTAGGQRLRTVTVDPHAHAIVLPSQLFTGACRQYPATVRVHELDGIDRIHLPTAALAVDRIEIAGFQEGIDFRWRALADEVWIDWSLPGWEPTAPYTVLVIDCPDGQPVALHLVAPTDALQGDAASCVALTRAIELSAVKGALDDADSVPLPKGIGPITAVEVRYGPRYWASLGLADPTALDTSSRWQATVSGGAVTIQWGAASNDDDGGIPTGARYSVIVHAQEAVCRQPRVAAMLLLTSGAPASSTGSLSGATIASSLPAVTPARAGVTVVPFVQRNNGWTTVLHLAHTSERSCPVQVELYGRRGDLAWSGSQTLESGQVWHLDLRTLTLPSDFTGSAWIRSSCGPLAFADRLKPSHRLAVSTVAVDPAEPARNLVLPLVYANHSGWNTGIALTNLGNSAVTVDLAYRDAAGTILRSERHTLRPREHEVFYRPDLYPGSPPPGFRELAALSVTADGPVALIGDAVKYQAGSGKALTLPALVPLDPGISLLFPLATTDLPPELGDATGLTIANAATAPAPTTVELWSLGAPVPMRFELPIPAQGFAVLYLPEQIRVTSRFTGTAIVSAATGRLVASGTQVNATVLADGATGTPLAPGWSVPVLGTSLLPTWDATGPGLDFAASAAGLPNTPLLLEISDETADLDSDPACTSPSSLRVSGTGTLAVSLYTCALDPVQPPTVRVRLWWDRGPLVGALDSGDELLVERVVALPR</sequence>
<dbReference type="eggNOG" id="ENOG5030IPU">
    <property type="taxonomic scope" value="Bacteria"/>
</dbReference>
<dbReference type="PROSITE" id="PS00767">
    <property type="entry name" value="THF_DHG_CYH_2"/>
    <property type="match status" value="1"/>
</dbReference>
<accession>B9L0G0</accession>
<dbReference type="AlphaFoldDB" id="B9L0G0"/>
<name>B9L0G0_THERP</name>
<protein>
    <submittedName>
        <fullName evidence="2">Uncharacterized protein</fullName>
    </submittedName>
</protein>
<dbReference type="GO" id="GO:0003824">
    <property type="term" value="F:catalytic activity"/>
    <property type="evidence" value="ECO:0007669"/>
    <property type="project" value="InterPro"/>
</dbReference>
<dbReference type="InterPro" id="IPR020867">
    <property type="entry name" value="THF_DH/CycHdrlase_CS"/>
</dbReference>
<dbReference type="HOGENOM" id="CLU_013956_0_0_0"/>
<dbReference type="STRING" id="309801.trd_1655"/>
<evidence type="ECO:0000256" key="1">
    <source>
        <dbReference type="SAM" id="SignalP"/>
    </source>
</evidence>
<organism evidence="2 3">
    <name type="scientific">Thermomicrobium roseum (strain ATCC 27502 / DSM 5159 / P-2)</name>
    <dbReference type="NCBI Taxonomy" id="309801"/>
    <lineage>
        <taxon>Bacteria</taxon>
        <taxon>Pseudomonadati</taxon>
        <taxon>Thermomicrobiota</taxon>
        <taxon>Thermomicrobia</taxon>
        <taxon>Thermomicrobiales</taxon>
        <taxon>Thermomicrobiaceae</taxon>
        <taxon>Thermomicrobium</taxon>
    </lineage>
</organism>
<dbReference type="RefSeq" id="WP_015922598.1">
    <property type="nucleotide sequence ID" value="NC_011959.1"/>
</dbReference>
<evidence type="ECO:0000313" key="3">
    <source>
        <dbReference type="Proteomes" id="UP000000447"/>
    </source>
</evidence>
<reference evidence="2 3" key="1">
    <citation type="journal article" date="2009" name="PLoS ONE">
        <title>Complete genome sequence of the aerobic CO-oxidizing thermophile Thermomicrobium roseum.</title>
        <authorList>
            <person name="Wu D."/>
            <person name="Raymond J."/>
            <person name="Wu M."/>
            <person name="Chatterji S."/>
            <person name="Ren Q."/>
            <person name="Graham J.E."/>
            <person name="Bryant D.A."/>
            <person name="Robb F."/>
            <person name="Colman A."/>
            <person name="Tallon L.J."/>
            <person name="Badger J.H."/>
            <person name="Madupu R."/>
            <person name="Ward N.L."/>
            <person name="Eisen J.A."/>
        </authorList>
    </citation>
    <scope>NUCLEOTIDE SEQUENCE [LARGE SCALE GENOMIC DNA]</scope>
    <source>
        <strain evidence="3">ATCC 27502 / DSM 5159 / P-2</strain>
    </source>
</reference>
<dbReference type="KEGG" id="tro:trd_1655"/>
<proteinExistence type="predicted"/>
<feature type="signal peptide" evidence="1">
    <location>
        <begin position="1"/>
        <end position="23"/>
    </location>
</feature>